<dbReference type="EMBL" id="ML739099">
    <property type="protein sequence ID" value="KAE8353383.1"/>
    <property type="molecule type" value="Genomic_DNA"/>
</dbReference>
<dbReference type="Proteomes" id="UP000327118">
    <property type="component" value="Unassembled WGS sequence"/>
</dbReference>
<reference evidence="2" key="1">
    <citation type="submission" date="2019-04" db="EMBL/GenBank/DDBJ databases">
        <title>Friends and foes A comparative genomics studyof 23 Aspergillus species from section Flavi.</title>
        <authorList>
            <consortium name="DOE Joint Genome Institute"/>
            <person name="Kjaerbolling I."/>
            <person name="Vesth T."/>
            <person name="Frisvad J.C."/>
            <person name="Nybo J.L."/>
            <person name="Theobald S."/>
            <person name="Kildgaard S."/>
            <person name="Isbrandt T."/>
            <person name="Kuo A."/>
            <person name="Sato A."/>
            <person name="Lyhne E.K."/>
            <person name="Kogle M.E."/>
            <person name="Wiebenga A."/>
            <person name="Kun R.S."/>
            <person name="Lubbers R.J."/>
            <person name="Makela M.R."/>
            <person name="Barry K."/>
            <person name="Chovatia M."/>
            <person name="Clum A."/>
            <person name="Daum C."/>
            <person name="Haridas S."/>
            <person name="He G."/>
            <person name="LaButti K."/>
            <person name="Lipzen A."/>
            <person name="Mondo S."/>
            <person name="Riley R."/>
            <person name="Salamov A."/>
            <person name="Simmons B.A."/>
            <person name="Magnuson J.K."/>
            <person name="Henrissat B."/>
            <person name="Mortensen U.H."/>
            <person name="Larsen T.O."/>
            <person name="Devries R.P."/>
            <person name="Grigoriev I.V."/>
            <person name="Machida M."/>
            <person name="Baker S.E."/>
            <person name="Andersen M.R."/>
        </authorList>
    </citation>
    <scope>NUCLEOTIDE SEQUENCE [LARGE SCALE GENOMIC DNA]</scope>
    <source>
        <strain evidence="2">CBS 553.77</strain>
    </source>
</reference>
<name>A0A5N6Z878_9EURO</name>
<organism evidence="1 2">
    <name type="scientific">Aspergillus coremiiformis</name>
    <dbReference type="NCBI Taxonomy" id="138285"/>
    <lineage>
        <taxon>Eukaryota</taxon>
        <taxon>Fungi</taxon>
        <taxon>Dikarya</taxon>
        <taxon>Ascomycota</taxon>
        <taxon>Pezizomycotina</taxon>
        <taxon>Eurotiomycetes</taxon>
        <taxon>Eurotiomycetidae</taxon>
        <taxon>Eurotiales</taxon>
        <taxon>Aspergillaceae</taxon>
        <taxon>Aspergillus</taxon>
        <taxon>Aspergillus subgen. Circumdati</taxon>
    </lineage>
</organism>
<evidence type="ECO:0000313" key="1">
    <source>
        <dbReference type="EMBL" id="KAE8353383.1"/>
    </source>
</evidence>
<proteinExistence type="predicted"/>
<accession>A0A5N6Z878</accession>
<evidence type="ECO:0000313" key="2">
    <source>
        <dbReference type="Proteomes" id="UP000327118"/>
    </source>
</evidence>
<protein>
    <submittedName>
        <fullName evidence="1">Uncharacterized protein</fullName>
    </submittedName>
</protein>
<gene>
    <name evidence="1" type="ORF">BDV28DRAFT_133224</name>
</gene>
<dbReference type="AlphaFoldDB" id="A0A5N6Z878"/>
<keyword evidence="2" id="KW-1185">Reference proteome</keyword>
<sequence>MTVWKDNHVIMTMAGVKVHSIHLSLSLIWMVLLKETRELVVPCLWRCAPDHRSTPVFQISVLSSLNPFCPETDGIV</sequence>